<evidence type="ECO:0000313" key="4">
    <source>
        <dbReference type="Proteomes" id="UP001597511"/>
    </source>
</evidence>
<feature type="domain" description="Sialate O-acetylesterase" evidence="2">
    <location>
        <begin position="110"/>
        <end position="354"/>
    </location>
</feature>
<accession>A0ABW5ZZ34</accession>
<proteinExistence type="predicted"/>
<dbReference type="InterPro" id="IPR036514">
    <property type="entry name" value="SGNH_hydro_sf"/>
</dbReference>
<dbReference type="PANTHER" id="PTHR22901:SF0">
    <property type="entry name" value="SIALATE O-ACETYLESTERASE"/>
    <property type="match status" value="1"/>
</dbReference>
<keyword evidence="1" id="KW-0378">Hydrolase</keyword>
<dbReference type="Gene3D" id="3.40.50.1110">
    <property type="entry name" value="SGNH hydrolase"/>
    <property type="match status" value="1"/>
</dbReference>
<comment type="caution">
    <text evidence="3">The sequence shown here is derived from an EMBL/GenBank/DDBJ whole genome shotgun (WGS) entry which is preliminary data.</text>
</comment>
<dbReference type="InterPro" id="IPR039329">
    <property type="entry name" value="SIAE"/>
</dbReference>
<evidence type="ECO:0000313" key="3">
    <source>
        <dbReference type="EMBL" id="MFD2918285.1"/>
    </source>
</evidence>
<dbReference type="SUPFAM" id="SSF52266">
    <property type="entry name" value="SGNH hydrolase"/>
    <property type="match status" value="1"/>
</dbReference>
<dbReference type="Proteomes" id="UP001597511">
    <property type="component" value="Unassembled WGS sequence"/>
</dbReference>
<dbReference type="PANTHER" id="PTHR22901">
    <property type="entry name" value="SIALATE O-ACETYLESTERASE"/>
    <property type="match status" value="1"/>
</dbReference>
<organism evidence="3 4">
    <name type="scientific">Terrimonas rubra</name>
    <dbReference type="NCBI Taxonomy" id="1035890"/>
    <lineage>
        <taxon>Bacteria</taxon>
        <taxon>Pseudomonadati</taxon>
        <taxon>Bacteroidota</taxon>
        <taxon>Chitinophagia</taxon>
        <taxon>Chitinophagales</taxon>
        <taxon>Chitinophagaceae</taxon>
        <taxon>Terrimonas</taxon>
    </lineage>
</organism>
<dbReference type="Pfam" id="PF03629">
    <property type="entry name" value="SASA"/>
    <property type="match status" value="1"/>
</dbReference>
<dbReference type="RefSeq" id="WP_386094139.1">
    <property type="nucleotide sequence ID" value="NZ_JBHUOZ010000001.1"/>
</dbReference>
<evidence type="ECO:0000256" key="1">
    <source>
        <dbReference type="ARBA" id="ARBA00022801"/>
    </source>
</evidence>
<evidence type="ECO:0000259" key="2">
    <source>
        <dbReference type="Pfam" id="PF03629"/>
    </source>
</evidence>
<gene>
    <name evidence="3" type="ORF">ACFS6H_01110</name>
</gene>
<dbReference type="InterPro" id="IPR005181">
    <property type="entry name" value="SASA"/>
</dbReference>
<dbReference type="Gene3D" id="2.60.40.10">
    <property type="entry name" value="Immunoglobulins"/>
    <property type="match status" value="1"/>
</dbReference>
<protein>
    <submittedName>
        <fullName evidence="3">Sialate O-acetylesterase</fullName>
    </submittedName>
</protein>
<dbReference type="InterPro" id="IPR013783">
    <property type="entry name" value="Ig-like_fold"/>
</dbReference>
<keyword evidence="4" id="KW-1185">Reference proteome</keyword>
<name>A0ABW5ZZ34_9BACT</name>
<dbReference type="EMBL" id="JBHUOZ010000001">
    <property type="protein sequence ID" value="MFD2918285.1"/>
    <property type="molecule type" value="Genomic_DNA"/>
</dbReference>
<reference evidence="4" key="1">
    <citation type="journal article" date="2019" name="Int. J. Syst. Evol. Microbiol.">
        <title>The Global Catalogue of Microorganisms (GCM) 10K type strain sequencing project: providing services to taxonomists for standard genome sequencing and annotation.</title>
        <authorList>
            <consortium name="The Broad Institute Genomics Platform"/>
            <consortium name="The Broad Institute Genome Sequencing Center for Infectious Disease"/>
            <person name="Wu L."/>
            <person name="Ma J."/>
        </authorList>
    </citation>
    <scope>NUCLEOTIDE SEQUENCE [LARGE SCALE GENOMIC DNA]</scope>
    <source>
        <strain evidence="4">KCTC 23299</strain>
    </source>
</reference>
<sequence>MTITSFFRTILFALVLALAPLFSFAAIELPYFFGDNMVLQQQTKAAIWGRAKASATVTIIPSWNKKNYTVKADTGGKWKTQIETPVAGGPYTIRISDGDAITLNNVLIGEVWLCSGQSNMEMPMKGYKDQPILNSNDAIFNSANDQLRFYVVPRSAKLMVQDTSKKYDWKIANPETTAGFSATAYYFGKLLQERLKVPVGLVNISYGGSTAEAWMNKATLQELFPEIKIPDTDKPDNRTPTALYNGMLYPFIGFTIKGCIWYQGESNYERPDQYETLFPALVQEWRKEFGQGDFPFYFAQIAPYNYAQLPPYNSGGKFNSAYLRDAQRKAAEKISNSGMIVLLDAGEENNIHPANKAIAGKRFAYLALAQTYGQKGFAYTSPSLAKVTYDKGVATLSFNNAPNGFTSFGKPLMQFEVAGADKFFRPAKASIVRGNIVVSAPEVKEPVAVRYAFKDFVTGDLFSTEGFPVSSFRTDDW</sequence>